<dbReference type="KEGG" id="bxe:Bxe_A3058"/>
<dbReference type="Proteomes" id="UP000001817">
    <property type="component" value="Chromosome 1"/>
</dbReference>
<dbReference type="AlphaFoldDB" id="Q141R8"/>
<evidence type="ECO:0000313" key="3">
    <source>
        <dbReference type="Proteomes" id="UP000001817"/>
    </source>
</evidence>
<evidence type="ECO:0000313" key="2">
    <source>
        <dbReference type="EMBL" id="ABE29921.1"/>
    </source>
</evidence>
<name>Q141R8_PARXL</name>
<dbReference type="EMBL" id="CP000270">
    <property type="protein sequence ID" value="ABE29921.1"/>
    <property type="molecule type" value="Genomic_DNA"/>
</dbReference>
<gene>
    <name evidence="2" type="ORF">Bxe_A3058</name>
</gene>
<accession>Q141R8</accession>
<dbReference type="STRING" id="266265.Bxe_A3058"/>
<feature type="region of interest" description="Disordered" evidence="1">
    <location>
        <begin position="167"/>
        <end position="202"/>
    </location>
</feature>
<keyword evidence="3" id="KW-1185">Reference proteome</keyword>
<evidence type="ECO:0000256" key="1">
    <source>
        <dbReference type="SAM" id="MobiDB-lite"/>
    </source>
</evidence>
<protein>
    <submittedName>
        <fullName evidence="2">Uncharacterized protein</fullName>
    </submittedName>
</protein>
<reference evidence="2 3" key="1">
    <citation type="journal article" date="2006" name="Proc. Natl. Acad. Sci. U.S.A.">
        <title>Burkholderia xenovorans LB400 harbors a multi-replicon, 9.73-Mbp genome shaped for versatility.</title>
        <authorList>
            <person name="Chain P.S."/>
            <person name="Denef V.J."/>
            <person name="Konstantinidis K.T."/>
            <person name="Vergez L.M."/>
            <person name="Agullo L."/>
            <person name="Reyes V.L."/>
            <person name="Hauser L."/>
            <person name="Cordova M."/>
            <person name="Gomez L."/>
            <person name="Gonzalez M."/>
            <person name="Land M."/>
            <person name="Lao V."/>
            <person name="Larimer F."/>
            <person name="LiPuma J.J."/>
            <person name="Mahenthiralingam E."/>
            <person name="Malfatti S.A."/>
            <person name="Marx C.J."/>
            <person name="Parnell J.J."/>
            <person name="Ramette A."/>
            <person name="Richardson P."/>
            <person name="Seeger M."/>
            <person name="Smith D."/>
            <person name="Spilker T."/>
            <person name="Sul W.J."/>
            <person name="Tsoi T.V."/>
            <person name="Ulrich L.E."/>
            <person name="Zhulin I.B."/>
            <person name="Tiedje J.M."/>
        </authorList>
    </citation>
    <scope>NUCLEOTIDE SEQUENCE [LARGE SCALE GENOMIC DNA]</scope>
    <source>
        <strain evidence="2 3">LB400</strain>
    </source>
</reference>
<proteinExistence type="predicted"/>
<organism evidence="2 3">
    <name type="scientific">Paraburkholderia xenovorans (strain LB400)</name>
    <dbReference type="NCBI Taxonomy" id="266265"/>
    <lineage>
        <taxon>Bacteria</taxon>
        <taxon>Pseudomonadati</taxon>
        <taxon>Pseudomonadota</taxon>
        <taxon>Betaproteobacteria</taxon>
        <taxon>Burkholderiales</taxon>
        <taxon>Burkholderiaceae</taxon>
        <taxon>Paraburkholderia</taxon>
    </lineage>
</organism>
<sequence>MADPTGRSTMRKMVVAAFQAAAAAPTIQSPGDWSTPPAKLPAILVRCGDDQKISNGNIGETQFNTDLVIEIRGIVSGPSGEAAQDALEDLGATIEDILLRNVAIRAQTQDFPMIATVTEIKSEGRLHFGAVSMAVHFQIYEAFDPDVETTLERMTVTADLRNVFDASGTYPNPPFPDAVQPAPRTSGPDGRAEGGFDIELPQ</sequence>